<accession>A0A9P6JLN2</accession>
<comment type="caution">
    <text evidence="1">The sequence shown here is derived from an EMBL/GenBank/DDBJ whole genome shotgun (WGS) entry which is preliminary data.</text>
</comment>
<dbReference type="EMBL" id="MU157883">
    <property type="protein sequence ID" value="KAF9525467.1"/>
    <property type="molecule type" value="Genomic_DNA"/>
</dbReference>
<evidence type="ECO:0000313" key="2">
    <source>
        <dbReference type="Proteomes" id="UP000807306"/>
    </source>
</evidence>
<proteinExistence type="predicted"/>
<name>A0A9P6JLN2_9AGAR</name>
<evidence type="ECO:0000313" key="1">
    <source>
        <dbReference type="EMBL" id="KAF9525467.1"/>
    </source>
</evidence>
<organism evidence="1 2">
    <name type="scientific">Crepidotus variabilis</name>
    <dbReference type="NCBI Taxonomy" id="179855"/>
    <lineage>
        <taxon>Eukaryota</taxon>
        <taxon>Fungi</taxon>
        <taxon>Dikarya</taxon>
        <taxon>Basidiomycota</taxon>
        <taxon>Agaricomycotina</taxon>
        <taxon>Agaricomycetes</taxon>
        <taxon>Agaricomycetidae</taxon>
        <taxon>Agaricales</taxon>
        <taxon>Agaricineae</taxon>
        <taxon>Crepidotaceae</taxon>
        <taxon>Crepidotus</taxon>
    </lineage>
</organism>
<dbReference type="Proteomes" id="UP000807306">
    <property type="component" value="Unassembled WGS sequence"/>
</dbReference>
<protein>
    <submittedName>
        <fullName evidence="1">Uncharacterized protein</fullName>
    </submittedName>
</protein>
<dbReference type="OrthoDB" id="3187773at2759"/>
<dbReference type="AlphaFoldDB" id="A0A9P6JLN2"/>
<feature type="non-terminal residue" evidence="1">
    <location>
        <position position="1"/>
    </location>
</feature>
<gene>
    <name evidence="1" type="ORF">CPB83DRAFT_771905</name>
</gene>
<keyword evidence="2" id="KW-1185">Reference proteome</keyword>
<sequence length="54" mass="6187">SVIHIDSTLRAAHLIGNYGRSFIPYNLSPSHALQAFRSYYVNKYADYHAQKIAF</sequence>
<reference evidence="1" key="1">
    <citation type="submission" date="2020-11" db="EMBL/GenBank/DDBJ databases">
        <authorList>
            <consortium name="DOE Joint Genome Institute"/>
            <person name="Ahrendt S."/>
            <person name="Riley R."/>
            <person name="Andreopoulos W."/>
            <person name="Labutti K."/>
            <person name="Pangilinan J."/>
            <person name="Ruiz-Duenas F.J."/>
            <person name="Barrasa J.M."/>
            <person name="Sanchez-Garcia M."/>
            <person name="Camarero S."/>
            <person name="Miyauchi S."/>
            <person name="Serrano A."/>
            <person name="Linde D."/>
            <person name="Babiker R."/>
            <person name="Drula E."/>
            <person name="Ayuso-Fernandez I."/>
            <person name="Pacheco R."/>
            <person name="Padilla G."/>
            <person name="Ferreira P."/>
            <person name="Barriuso J."/>
            <person name="Kellner H."/>
            <person name="Castanera R."/>
            <person name="Alfaro M."/>
            <person name="Ramirez L."/>
            <person name="Pisabarro A.G."/>
            <person name="Kuo A."/>
            <person name="Tritt A."/>
            <person name="Lipzen A."/>
            <person name="He G."/>
            <person name="Yan M."/>
            <person name="Ng V."/>
            <person name="Cullen D."/>
            <person name="Martin F."/>
            <person name="Rosso M.-N."/>
            <person name="Henrissat B."/>
            <person name="Hibbett D."/>
            <person name="Martinez A.T."/>
            <person name="Grigoriev I.V."/>
        </authorList>
    </citation>
    <scope>NUCLEOTIDE SEQUENCE</scope>
    <source>
        <strain evidence="1">CBS 506.95</strain>
    </source>
</reference>